<dbReference type="EC" id="2.4.1.25" evidence="3 10"/>
<accession>A0A9D1MGR6</accession>
<evidence type="ECO:0000256" key="2">
    <source>
        <dbReference type="ARBA" id="ARBA00005684"/>
    </source>
</evidence>
<comment type="similarity">
    <text evidence="2 10">Belongs to the disproportionating enzyme family.</text>
</comment>
<evidence type="ECO:0000313" key="11">
    <source>
        <dbReference type="EMBL" id="HIU59789.1"/>
    </source>
</evidence>
<dbReference type="AlphaFoldDB" id="A0A9D1MGR6"/>
<dbReference type="PANTHER" id="PTHR32438:SF5">
    <property type="entry name" value="4-ALPHA-GLUCANOTRANSFERASE DPE1, CHLOROPLASTIC_AMYLOPLASTIC"/>
    <property type="match status" value="1"/>
</dbReference>
<evidence type="ECO:0000256" key="4">
    <source>
        <dbReference type="ARBA" id="ARBA00020295"/>
    </source>
</evidence>
<protein>
    <recommendedName>
        <fullName evidence="4 10">4-alpha-glucanotransferase</fullName>
        <ecNumber evidence="3 10">2.4.1.25</ecNumber>
    </recommendedName>
    <alternativeName>
        <fullName evidence="8 10">Amylomaltase</fullName>
    </alternativeName>
    <alternativeName>
        <fullName evidence="9 10">Disproportionating enzyme</fullName>
    </alternativeName>
</protein>
<dbReference type="SUPFAM" id="SSF51445">
    <property type="entry name" value="(Trans)glycosidases"/>
    <property type="match status" value="1"/>
</dbReference>
<organism evidence="11 12">
    <name type="scientific">Candidatus Stercoripulliclostridium merdigallinarum</name>
    <dbReference type="NCBI Taxonomy" id="2840951"/>
    <lineage>
        <taxon>Bacteria</taxon>
        <taxon>Bacillati</taxon>
        <taxon>Bacillota</taxon>
        <taxon>Clostridia</taxon>
        <taxon>Eubacteriales</taxon>
        <taxon>Candidatus Stercoripulliclostridium</taxon>
    </lineage>
</organism>
<reference evidence="11" key="2">
    <citation type="journal article" date="2021" name="PeerJ">
        <title>Extensive microbial diversity within the chicken gut microbiome revealed by metagenomics and culture.</title>
        <authorList>
            <person name="Gilroy R."/>
            <person name="Ravi A."/>
            <person name="Getino M."/>
            <person name="Pursley I."/>
            <person name="Horton D.L."/>
            <person name="Alikhan N.F."/>
            <person name="Baker D."/>
            <person name="Gharbi K."/>
            <person name="Hall N."/>
            <person name="Watson M."/>
            <person name="Adriaenssens E.M."/>
            <person name="Foster-Nyarko E."/>
            <person name="Jarju S."/>
            <person name="Secka A."/>
            <person name="Antonio M."/>
            <person name="Oren A."/>
            <person name="Chaudhuri R.R."/>
            <person name="La Ragione R."/>
            <person name="Hildebrand F."/>
            <person name="Pallen M.J."/>
        </authorList>
    </citation>
    <scope>NUCLEOTIDE SEQUENCE</scope>
    <source>
        <strain evidence="11">18911</strain>
    </source>
</reference>
<comment type="catalytic activity">
    <reaction evidence="1 10">
        <text>Transfers a segment of a (1-&gt;4)-alpha-D-glucan to a new position in an acceptor, which may be glucose or a (1-&gt;4)-alpha-D-glucan.</text>
        <dbReference type="EC" id="2.4.1.25"/>
    </reaction>
</comment>
<keyword evidence="5 10" id="KW-0328">Glycosyltransferase</keyword>
<dbReference type="PANTHER" id="PTHR32438">
    <property type="entry name" value="4-ALPHA-GLUCANOTRANSFERASE DPE1, CHLOROPLASTIC/AMYLOPLASTIC"/>
    <property type="match status" value="1"/>
</dbReference>
<evidence type="ECO:0000256" key="10">
    <source>
        <dbReference type="RuleBase" id="RU361207"/>
    </source>
</evidence>
<evidence type="ECO:0000256" key="3">
    <source>
        <dbReference type="ARBA" id="ARBA00012560"/>
    </source>
</evidence>
<dbReference type="GO" id="GO:0005975">
    <property type="term" value="P:carbohydrate metabolic process"/>
    <property type="evidence" value="ECO:0007669"/>
    <property type="project" value="InterPro"/>
</dbReference>
<evidence type="ECO:0000256" key="1">
    <source>
        <dbReference type="ARBA" id="ARBA00000439"/>
    </source>
</evidence>
<dbReference type="Proteomes" id="UP000824094">
    <property type="component" value="Unassembled WGS sequence"/>
</dbReference>
<evidence type="ECO:0000256" key="8">
    <source>
        <dbReference type="ARBA" id="ARBA00031423"/>
    </source>
</evidence>
<evidence type="ECO:0000256" key="6">
    <source>
        <dbReference type="ARBA" id="ARBA00022679"/>
    </source>
</evidence>
<proteinExistence type="inferred from homology"/>
<evidence type="ECO:0000256" key="7">
    <source>
        <dbReference type="ARBA" id="ARBA00023277"/>
    </source>
</evidence>
<evidence type="ECO:0000313" key="12">
    <source>
        <dbReference type="Proteomes" id="UP000824094"/>
    </source>
</evidence>
<dbReference type="InterPro" id="IPR003385">
    <property type="entry name" value="Glyco_hydro_77"/>
</dbReference>
<dbReference type="NCBIfam" id="TIGR00217">
    <property type="entry name" value="malQ"/>
    <property type="match status" value="1"/>
</dbReference>
<name>A0A9D1MGR6_9FIRM</name>
<keyword evidence="6 10" id="KW-0808">Transferase</keyword>
<reference evidence="11" key="1">
    <citation type="submission" date="2020-10" db="EMBL/GenBank/DDBJ databases">
        <authorList>
            <person name="Gilroy R."/>
        </authorList>
    </citation>
    <scope>NUCLEOTIDE SEQUENCE</scope>
    <source>
        <strain evidence="11">18911</strain>
    </source>
</reference>
<comment type="caution">
    <text evidence="11">The sequence shown here is derived from an EMBL/GenBank/DDBJ whole genome shotgun (WGS) entry which is preliminary data.</text>
</comment>
<dbReference type="Pfam" id="PF02446">
    <property type="entry name" value="Glyco_hydro_77"/>
    <property type="match status" value="1"/>
</dbReference>
<evidence type="ECO:0000256" key="5">
    <source>
        <dbReference type="ARBA" id="ARBA00022676"/>
    </source>
</evidence>
<dbReference type="Gene3D" id="3.20.20.80">
    <property type="entry name" value="Glycosidases"/>
    <property type="match status" value="1"/>
</dbReference>
<dbReference type="NCBIfam" id="NF011080">
    <property type="entry name" value="PRK14508.1-3"/>
    <property type="match status" value="1"/>
</dbReference>
<dbReference type="InterPro" id="IPR017853">
    <property type="entry name" value="GH"/>
</dbReference>
<sequence length="496" mass="56249">MTRKAGVLLPISSLPGEYGIGDFGRAATFFADFIADLGFKIWQILPIGMLGPGNSPYSGGSAFAGNYLFIDLESLPERLLNDSEKASAKLASTYKVDYFGVRNNKGRLLKLAYSRLNADDFAAIEAFKKSNSWLEDYALYMAIRDEKGTEWENWEEPLRLREKTAIAAAKDRLKAAVGYYEFEQYLFYTQWAALKKAVNARGIEIFGDMPIYVSYNSPDVWAHPENFLLDKDRRPEKVAGVPPDYFSPEGQLWGNPLYNYKYMEKHGYNWFITRILHNLELYDMLRIDHFRGFYEYWAVPSEAESAKEGAWKKGPQMKLWKELKKQKPDAKIVAEDLGIIDDGVRNYLQETGFPGMRVLQFAFDGSKDNPHLPYNYDKNIVAYTATHDNDTSLGWLYSLPGDARDDVLDFIGVGAFEWGAGGKHCKSTQAMIKAIAVSSADTAIFPLQDLTGYGSDTRINIPGVPDGNWEYRITLSTLEDIDSEFIRKTLNRFGRV</sequence>
<evidence type="ECO:0000256" key="9">
    <source>
        <dbReference type="ARBA" id="ARBA00031501"/>
    </source>
</evidence>
<dbReference type="GO" id="GO:0004134">
    <property type="term" value="F:4-alpha-glucanotransferase activity"/>
    <property type="evidence" value="ECO:0007669"/>
    <property type="project" value="UniProtKB-EC"/>
</dbReference>
<keyword evidence="7 10" id="KW-0119">Carbohydrate metabolism</keyword>
<gene>
    <name evidence="11" type="primary">malQ</name>
    <name evidence="11" type="ORF">IAB05_00190</name>
</gene>
<dbReference type="EMBL" id="DVNF01000007">
    <property type="protein sequence ID" value="HIU59789.1"/>
    <property type="molecule type" value="Genomic_DNA"/>
</dbReference>